<dbReference type="PANTHER" id="PTHR16266">
    <property type="entry name" value="WD REPEAT DOMAIN 9"/>
    <property type="match status" value="1"/>
</dbReference>
<accession>A0A8K1D5X2</accession>
<proteinExistence type="predicted"/>
<reference evidence="1" key="1">
    <citation type="submission" date="2019-04" db="EMBL/GenBank/DDBJ databases">
        <title>Genome assembly of Zosterops borbonicus 15179.</title>
        <authorList>
            <person name="Leroy T."/>
            <person name="Anselmetti Y."/>
            <person name="Tilak M.-K."/>
            <person name="Nabholz B."/>
        </authorList>
    </citation>
    <scope>NUCLEOTIDE SEQUENCE</scope>
    <source>
        <strain evidence="1">HGM_15179</strain>
        <tissue evidence="1">Muscle</tissue>
    </source>
</reference>
<feature type="non-terminal residue" evidence="1">
    <location>
        <position position="1"/>
    </location>
</feature>
<dbReference type="AlphaFoldDB" id="A0A8K1D5X2"/>
<dbReference type="EMBL" id="SWJQ01002514">
    <property type="protein sequence ID" value="TRZ06434.1"/>
    <property type="molecule type" value="Genomic_DNA"/>
</dbReference>
<evidence type="ECO:0000313" key="1">
    <source>
        <dbReference type="EMBL" id="TRZ06434.1"/>
    </source>
</evidence>
<dbReference type="OrthoDB" id="538223at2759"/>
<feature type="non-terminal residue" evidence="1">
    <location>
        <position position="57"/>
    </location>
</feature>
<dbReference type="GO" id="GO:0005634">
    <property type="term" value="C:nucleus"/>
    <property type="evidence" value="ECO:0007669"/>
    <property type="project" value="TreeGrafter"/>
</dbReference>
<keyword evidence="2" id="KW-1185">Reference proteome</keyword>
<dbReference type="PANTHER" id="PTHR16266:SF25">
    <property type="entry name" value="BROMODOMAIN AND WD REPEAT-CONTAINING PROTEIN 3"/>
    <property type="match status" value="1"/>
</dbReference>
<gene>
    <name evidence="1" type="ORF">HGM15179_020674</name>
</gene>
<organism evidence="1 2">
    <name type="scientific">Zosterops borbonicus</name>
    <dbReference type="NCBI Taxonomy" id="364589"/>
    <lineage>
        <taxon>Eukaryota</taxon>
        <taxon>Metazoa</taxon>
        <taxon>Chordata</taxon>
        <taxon>Craniata</taxon>
        <taxon>Vertebrata</taxon>
        <taxon>Euteleostomi</taxon>
        <taxon>Archelosauria</taxon>
        <taxon>Archosauria</taxon>
        <taxon>Dinosauria</taxon>
        <taxon>Saurischia</taxon>
        <taxon>Theropoda</taxon>
        <taxon>Coelurosauria</taxon>
        <taxon>Aves</taxon>
        <taxon>Neognathae</taxon>
        <taxon>Neoaves</taxon>
        <taxon>Telluraves</taxon>
        <taxon>Australaves</taxon>
        <taxon>Passeriformes</taxon>
        <taxon>Sylvioidea</taxon>
        <taxon>Zosteropidae</taxon>
        <taxon>Zosterops</taxon>
    </lineage>
</organism>
<dbReference type="GO" id="GO:0008360">
    <property type="term" value="P:regulation of cell shape"/>
    <property type="evidence" value="ECO:0007669"/>
    <property type="project" value="TreeGrafter"/>
</dbReference>
<comment type="caution">
    <text evidence="1">The sequence shown here is derived from an EMBL/GenBank/DDBJ whole genome shotgun (WGS) entry which is preliminary data.</text>
</comment>
<sequence>FSPARKGTTRYLTSTGADGTICFWQWHVKTMKFKDRPVKFAERSRPGVQISCSSFSS</sequence>
<evidence type="ECO:0000313" key="2">
    <source>
        <dbReference type="Proteomes" id="UP000796761"/>
    </source>
</evidence>
<dbReference type="GO" id="GO:0007010">
    <property type="term" value="P:cytoskeleton organization"/>
    <property type="evidence" value="ECO:0007669"/>
    <property type="project" value="TreeGrafter"/>
</dbReference>
<dbReference type="GO" id="GO:0006357">
    <property type="term" value="P:regulation of transcription by RNA polymerase II"/>
    <property type="evidence" value="ECO:0007669"/>
    <property type="project" value="TreeGrafter"/>
</dbReference>
<dbReference type="Proteomes" id="UP000796761">
    <property type="component" value="Unassembled WGS sequence"/>
</dbReference>
<protein>
    <submittedName>
        <fullName evidence="1">Uncharacterized protein</fullName>
    </submittedName>
</protein>
<name>A0A8K1D5X2_9PASS</name>
<dbReference type="InterPro" id="IPR052060">
    <property type="entry name" value="Bromo_WD_repeat"/>
</dbReference>